<evidence type="ECO:0000313" key="2">
    <source>
        <dbReference type="Proteomes" id="UP000034444"/>
    </source>
</evidence>
<gene>
    <name evidence="1" type="ORF">YH65_07440</name>
</gene>
<dbReference type="KEGG" id="slh:YH65_07440"/>
<proteinExistence type="predicted"/>
<dbReference type="OrthoDB" id="5334732at2"/>
<organism evidence="1 2">
    <name type="scientific">Sulfurovum lithotrophicum</name>
    <dbReference type="NCBI Taxonomy" id="206403"/>
    <lineage>
        <taxon>Bacteria</taxon>
        <taxon>Pseudomonadati</taxon>
        <taxon>Campylobacterota</taxon>
        <taxon>Epsilonproteobacteria</taxon>
        <taxon>Campylobacterales</taxon>
        <taxon>Sulfurovaceae</taxon>
        <taxon>Sulfurovum</taxon>
    </lineage>
</organism>
<sequence length="71" mass="8442">MEQIEISLRQDTVDNLQAFSELLGKDINMMLEEALRHYFEEEQKKLIEKGIEEDASMTNLDYDEFWEGVEL</sequence>
<dbReference type="EMBL" id="CP011308">
    <property type="protein sequence ID" value="AKF25243.1"/>
    <property type="molecule type" value="Genomic_DNA"/>
</dbReference>
<name>A0A7U4RQU1_9BACT</name>
<dbReference type="RefSeq" id="WP_046551321.1">
    <property type="nucleotide sequence ID" value="NZ_CP011308.1"/>
</dbReference>
<accession>A0A7U4RQU1</accession>
<evidence type="ECO:0000313" key="1">
    <source>
        <dbReference type="EMBL" id="AKF25243.1"/>
    </source>
</evidence>
<dbReference type="Proteomes" id="UP000034444">
    <property type="component" value="Chromosome"/>
</dbReference>
<keyword evidence="2" id="KW-1185">Reference proteome</keyword>
<reference evidence="1 2" key="1">
    <citation type="submission" date="2015-04" db="EMBL/GenBank/DDBJ databases">
        <title>Complete genome sequence of Sulfurovum lithotrophicum ATCC BAA-797T.</title>
        <authorList>
            <person name="Ahn J."/>
            <person name="Park G."/>
            <person name="Jeon W."/>
            <person name="Jang Y."/>
            <person name="Jang M."/>
            <person name="Lee H."/>
            <person name="Lee H."/>
        </authorList>
    </citation>
    <scope>NUCLEOTIDE SEQUENCE [LARGE SCALE GENOMIC DNA]</scope>
    <source>
        <strain evidence="2">ATCC BAA-797 / 42BKT</strain>
    </source>
</reference>
<dbReference type="AlphaFoldDB" id="A0A7U4RQU1"/>
<reference evidence="2" key="2">
    <citation type="journal article" date="2017" name="Stand. Genomic Sci.">
        <title>Complete genome sequence of the sulfur-oxidizing chemolithoautotrophic Sulfurovum lithotrophicum 42BKTT.</title>
        <authorList>
            <person name="Jeon W."/>
            <person name="Priscilla L."/>
            <person name="Park G."/>
            <person name="Lee H."/>
            <person name="Lee N."/>
            <person name="Lee D."/>
            <person name="Kwon H."/>
            <person name="Ahn I."/>
            <person name="Lee C."/>
            <person name="Lee H."/>
            <person name="Ahn J."/>
        </authorList>
    </citation>
    <scope>NUCLEOTIDE SEQUENCE [LARGE SCALE GENOMIC DNA]</scope>
    <source>
        <strain evidence="2">ATCC BAA-797 / 42BKT</strain>
    </source>
</reference>
<protein>
    <recommendedName>
        <fullName evidence="3">CopG family transcriptional regulator</fullName>
    </recommendedName>
</protein>
<evidence type="ECO:0008006" key="3">
    <source>
        <dbReference type="Google" id="ProtNLM"/>
    </source>
</evidence>